<evidence type="ECO:0000313" key="4">
    <source>
        <dbReference type="Proteomes" id="UP000035268"/>
    </source>
</evidence>
<dbReference type="GO" id="GO:0080120">
    <property type="term" value="P:CAAX-box protein maturation"/>
    <property type="evidence" value="ECO:0007669"/>
    <property type="project" value="UniProtKB-ARBA"/>
</dbReference>
<reference evidence="4" key="1">
    <citation type="submission" date="2015-02" db="EMBL/GenBank/DDBJ databases">
        <title>Description and complete genome sequence of the first cultured representative of the subdivision 5 of the Verrucomicrobia phylum.</title>
        <authorList>
            <person name="Spring S."/>
            <person name="Bunk B."/>
            <person name="Sproer C."/>
            <person name="Klenk H.-P."/>
        </authorList>
    </citation>
    <scope>NUCLEOTIDE SEQUENCE [LARGE SCALE GENOMIC DNA]</scope>
    <source>
        <strain evidence="4">L21-Fru-AB</strain>
    </source>
</reference>
<dbReference type="KEGG" id="vbl:L21SP4_00990"/>
<evidence type="ECO:0000259" key="2">
    <source>
        <dbReference type="Pfam" id="PF02517"/>
    </source>
</evidence>
<dbReference type="Pfam" id="PF02517">
    <property type="entry name" value="Rce1-like"/>
    <property type="match status" value="1"/>
</dbReference>
<dbReference type="PANTHER" id="PTHR39430:SF1">
    <property type="entry name" value="PROTEASE"/>
    <property type="match status" value="1"/>
</dbReference>
<dbReference type="AlphaFoldDB" id="A0A0G3EJ88"/>
<name>A0A0G3EJ88_9BACT</name>
<feature type="transmembrane region" description="Helical" evidence="1">
    <location>
        <begin position="271"/>
        <end position="291"/>
    </location>
</feature>
<protein>
    <recommendedName>
        <fullName evidence="2">CAAX prenyl protease 2/Lysostaphin resistance protein A-like domain-containing protein</fullName>
    </recommendedName>
</protein>
<sequence>MGMRKTNLAGSLILLLAGAPLVGAWAAPHVYAFLQRWAPEGTVWDADFDRVVSRCIMGFALLLLVPCTRMAGFRRPADFGLAANRERARRNVATGAAAGAVSMMALYGLGLAAGAFVIASSALSPAGWVVHAAEIAAGAMLVGILEEFLFRGYLYGALRSMVGMRAAVISAALIFAAVHFIRPGEDASGGWGVLSTLFGGVEDTFAAEFTTLLLMGALLSLLYELTGSLYAGIGLHAGWVCAMRVSKTLLDHGSGDGGFWFGPSEWLSKDAAGVAAAALFLAALLGFRLWAAAPLRQRVRARVPAGIYSEDLSDPGTGEGENDL</sequence>
<evidence type="ECO:0000256" key="1">
    <source>
        <dbReference type="SAM" id="Phobius"/>
    </source>
</evidence>
<dbReference type="InterPro" id="IPR003675">
    <property type="entry name" value="Rce1/LyrA-like_dom"/>
</dbReference>
<keyword evidence="1" id="KW-0812">Transmembrane</keyword>
<reference evidence="3 4" key="2">
    <citation type="journal article" date="2016" name="ISME J.">
        <title>Characterization of the first cultured representative of Verrucomicrobia subdivision 5 indicates the proposal of a novel phylum.</title>
        <authorList>
            <person name="Spring S."/>
            <person name="Bunk B."/>
            <person name="Sproer C."/>
            <person name="Schumann P."/>
            <person name="Rohde M."/>
            <person name="Tindall B.J."/>
            <person name="Klenk H.P."/>
        </authorList>
    </citation>
    <scope>NUCLEOTIDE SEQUENCE [LARGE SCALE GENOMIC DNA]</scope>
    <source>
        <strain evidence="3 4">L21-Fru-AB</strain>
    </source>
</reference>
<evidence type="ECO:0000313" key="3">
    <source>
        <dbReference type="EMBL" id="AKJ64249.1"/>
    </source>
</evidence>
<dbReference type="Proteomes" id="UP000035268">
    <property type="component" value="Chromosome"/>
</dbReference>
<dbReference type="PANTHER" id="PTHR39430">
    <property type="entry name" value="MEMBRANE-ASSOCIATED PROTEASE-RELATED"/>
    <property type="match status" value="1"/>
</dbReference>
<proteinExistence type="predicted"/>
<gene>
    <name evidence="3" type="ORF">L21SP4_00990</name>
</gene>
<dbReference type="PATRIC" id="fig|1609981.3.peg.1039"/>
<organism evidence="3 4">
    <name type="scientific">Kiritimatiella glycovorans</name>
    <dbReference type="NCBI Taxonomy" id="1307763"/>
    <lineage>
        <taxon>Bacteria</taxon>
        <taxon>Pseudomonadati</taxon>
        <taxon>Kiritimatiellota</taxon>
        <taxon>Kiritimatiellia</taxon>
        <taxon>Kiritimatiellales</taxon>
        <taxon>Kiritimatiellaceae</taxon>
        <taxon>Kiritimatiella</taxon>
    </lineage>
</organism>
<dbReference type="EMBL" id="CP010904">
    <property type="protein sequence ID" value="AKJ64249.1"/>
    <property type="molecule type" value="Genomic_DNA"/>
</dbReference>
<keyword evidence="4" id="KW-1185">Reference proteome</keyword>
<feature type="transmembrane region" description="Helical" evidence="1">
    <location>
        <begin position="229"/>
        <end position="246"/>
    </location>
</feature>
<feature type="transmembrane region" description="Helical" evidence="1">
    <location>
        <begin position="204"/>
        <end position="222"/>
    </location>
</feature>
<accession>A0A0G3EJ88</accession>
<feature type="domain" description="CAAX prenyl protease 2/Lysostaphin resistance protein A-like" evidence="2">
    <location>
        <begin position="134"/>
        <end position="240"/>
    </location>
</feature>
<feature type="transmembrane region" description="Helical" evidence="1">
    <location>
        <begin position="92"/>
        <end position="122"/>
    </location>
</feature>
<keyword evidence="1" id="KW-1133">Transmembrane helix</keyword>
<dbReference type="GO" id="GO:0004175">
    <property type="term" value="F:endopeptidase activity"/>
    <property type="evidence" value="ECO:0007669"/>
    <property type="project" value="UniProtKB-ARBA"/>
</dbReference>
<feature type="transmembrane region" description="Helical" evidence="1">
    <location>
        <begin position="128"/>
        <end position="150"/>
    </location>
</feature>
<dbReference type="STRING" id="1307763.L21SP4_00990"/>
<feature type="transmembrane region" description="Helical" evidence="1">
    <location>
        <begin position="50"/>
        <end position="71"/>
    </location>
</feature>
<feature type="transmembrane region" description="Helical" evidence="1">
    <location>
        <begin position="162"/>
        <end position="181"/>
    </location>
</feature>
<keyword evidence="1" id="KW-0472">Membrane</keyword>